<dbReference type="STRING" id="454136.NIES2119_22030"/>
<proteinExistence type="predicted"/>
<gene>
    <name evidence="1" type="ORF">NIES2119_22030</name>
</gene>
<dbReference type="Proteomes" id="UP000185860">
    <property type="component" value="Unassembled WGS sequence"/>
</dbReference>
<comment type="caution">
    <text evidence="1">The sequence shown here is derived from an EMBL/GenBank/DDBJ whole genome shotgun (WGS) entry which is preliminary data.</text>
</comment>
<name>A0A1U7IBN1_9CYAN</name>
<evidence type="ECO:0000313" key="1">
    <source>
        <dbReference type="EMBL" id="OKH33972.1"/>
    </source>
</evidence>
<organism evidence="1 2">
    <name type="scientific">[Phormidium ambiguum] IAM M-71</name>
    <dbReference type="NCBI Taxonomy" id="454136"/>
    <lineage>
        <taxon>Bacteria</taxon>
        <taxon>Bacillati</taxon>
        <taxon>Cyanobacteriota</taxon>
        <taxon>Cyanophyceae</taxon>
        <taxon>Oscillatoriophycideae</taxon>
        <taxon>Aerosakkonematales</taxon>
        <taxon>Aerosakkonemataceae</taxon>
        <taxon>Floridanema</taxon>
    </lineage>
</organism>
<accession>A0A1U7IBN1</accession>
<evidence type="ECO:0000313" key="2">
    <source>
        <dbReference type="Proteomes" id="UP000185860"/>
    </source>
</evidence>
<dbReference type="AlphaFoldDB" id="A0A1U7IBN1"/>
<protein>
    <submittedName>
        <fullName evidence="1">Uncharacterized protein</fullName>
    </submittedName>
</protein>
<reference evidence="1 2" key="1">
    <citation type="submission" date="2016-11" db="EMBL/GenBank/DDBJ databases">
        <title>Draft Genome Sequences of Nine Cyanobacterial Strains from Diverse Habitats.</title>
        <authorList>
            <person name="Zhu T."/>
            <person name="Hou S."/>
            <person name="Lu X."/>
            <person name="Hess W.R."/>
        </authorList>
    </citation>
    <scope>NUCLEOTIDE SEQUENCE [LARGE SCALE GENOMIC DNA]</scope>
    <source>
        <strain evidence="1 2">IAM M-71</strain>
    </source>
</reference>
<dbReference type="EMBL" id="MRCE01000025">
    <property type="protein sequence ID" value="OKH33972.1"/>
    <property type="molecule type" value="Genomic_DNA"/>
</dbReference>
<sequence length="67" mass="7571">MLSILESKLMIACFLYLLKDMTVGSVVKAELFYGALRSNNLTRTLQQQQEFLRDVIALSKNFKGAIS</sequence>